<accession>A0A2H0RDB9</accession>
<dbReference type="NCBIfam" id="TIGR00059">
    <property type="entry name" value="L17"/>
    <property type="match status" value="1"/>
</dbReference>
<dbReference type="PANTHER" id="PTHR14413">
    <property type="entry name" value="RIBOSOMAL PROTEIN L17"/>
    <property type="match status" value="1"/>
</dbReference>
<keyword evidence="2 5" id="KW-0689">Ribosomal protein</keyword>
<dbReference type="GO" id="GO:0022625">
    <property type="term" value="C:cytosolic large ribosomal subunit"/>
    <property type="evidence" value="ECO:0007669"/>
    <property type="project" value="TreeGrafter"/>
</dbReference>
<evidence type="ECO:0000256" key="6">
    <source>
        <dbReference type="RuleBase" id="RU000661"/>
    </source>
</evidence>
<dbReference type="AlphaFoldDB" id="A0A2H0RDB9"/>
<keyword evidence="3 5" id="KW-0687">Ribonucleoprotein</keyword>
<comment type="caution">
    <text evidence="7">The sequence shown here is derived from an EMBL/GenBank/DDBJ whole genome shotgun (WGS) entry which is preliminary data.</text>
</comment>
<dbReference type="InterPro" id="IPR036373">
    <property type="entry name" value="Ribosomal_bL17_sf"/>
</dbReference>
<dbReference type="GO" id="GO:0003735">
    <property type="term" value="F:structural constituent of ribosome"/>
    <property type="evidence" value="ECO:0007669"/>
    <property type="project" value="InterPro"/>
</dbReference>
<dbReference type="Gene3D" id="3.90.1030.10">
    <property type="entry name" value="Ribosomal protein L17"/>
    <property type="match status" value="1"/>
</dbReference>
<evidence type="ECO:0000256" key="1">
    <source>
        <dbReference type="ARBA" id="ARBA00008777"/>
    </source>
</evidence>
<gene>
    <name evidence="7" type="primary">rplQ</name>
    <name evidence="7" type="ORF">COV23_02050</name>
</gene>
<evidence type="ECO:0000256" key="2">
    <source>
        <dbReference type="ARBA" id="ARBA00022980"/>
    </source>
</evidence>
<dbReference type="Pfam" id="PF01196">
    <property type="entry name" value="Ribosomal_L17"/>
    <property type="match status" value="1"/>
</dbReference>
<dbReference type="SUPFAM" id="SSF64263">
    <property type="entry name" value="Prokaryotic ribosomal protein L17"/>
    <property type="match status" value="1"/>
</dbReference>
<proteinExistence type="inferred from homology"/>
<dbReference type="GO" id="GO:0006412">
    <property type="term" value="P:translation"/>
    <property type="evidence" value="ECO:0007669"/>
    <property type="project" value="InterPro"/>
</dbReference>
<reference evidence="7 8" key="1">
    <citation type="submission" date="2017-09" db="EMBL/GenBank/DDBJ databases">
        <title>Depth-based differentiation of microbial function through sediment-hosted aquifers and enrichment of novel symbionts in the deep terrestrial subsurface.</title>
        <authorList>
            <person name="Probst A.J."/>
            <person name="Ladd B."/>
            <person name="Jarett J.K."/>
            <person name="Geller-Mcgrath D.E."/>
            <person name="Sieber C.M."/>
            <person name="Emerson J.B."/>
            <person name="Anantharaman K."/>
            <person name="Thomas B.C."/>
            <person name="Malmstrom R."/>
            <person name="Stieglmeier M."/>
            <person name="Klingl A."/>
            <person name="Woyke T."/>
            <person name="Ryan C.M."/>
            <person name="Banfield J.F."/>
        </authorList>
    </citation>
    <scope>NUCLEOTIDE SEQUENCE [LARGE SCALE GENOMIC DNA]</scope>
    <source>
        <strain evidence="7">CG10_big_fil_rev_8_21_14_0_10_31_9</strain>
    </source>
</reference>
<dbReference type="PANTHER" id="PTHR14413:SF16">
    <property type="entry name" value="LARGE RIBOSOMAL SUBUNIT PROTEIN BL17M"/>
    <property type="match status" value="1"/>
</dbReference>
<evidence type="ECO:0000256" key="4">
    <source>
        <dbReference type="ARBA" id="ARBA00035494"/>
    </source>
</evidence>
<evidence type="ECO:0000313" key="8">
    <source>
        <dbReference type="Proteomes" id="UP000231602"/>
    </source>
</evidence>
<name>A0A2H0RDB9_9BACT</name>
<organism evidence="7 8">
    <name type="scientific">Candidatus Wolfebacteria bacterium CG10_big_fil_rev_8_21_14_0_10_31_9</name>
    <dbReference type="NCBI Taxonomy" id="1975070"/>
    <lineage>
        <taxon>Bacteria</taxon>
        <taxon>Candidatus Wolfeibacteriota</taxon>
    </lineage>
</organism>
<comment type="similarity">
    <text evidence="1 5">Belongs to the bacterial ribosomal protein bL17 family.</text>
</comment>
<dbReference type="InterPro" id="IPR000456">
    <property type="entry name" value="Ribosomal_bL17"/>
</dbReference>
<evidence type="ECO:0000256" key="3">
    <source>
        <dbReference type="ARBA" id="ARBA00023274"/>
    </source>
</evidence>
<sequence length="116" mass="13416">MRHLKKGRKFHRKKGQRKAFIKTLANNIILKEKVLTTEERAKEIKPVIEKLVTLGKKQNVASLRLLIARLPKASAEKLYYTIAPRYKSRRGGYLRITKGEKTRKRDGSSVAIIEFV</sequence>
<evidence type="ECO:0000256" key="5">
    <source>
        <dbReference type="RuleBase" id="RU000660"/>
    </source>
</evidence>
<dbReference type="Proteomes" id="UP000231602">
    <property type="component" value="Unassembled WGS sequence"/>
</dbReference>
<dbReference type="EMBL" id="PCXV01000033">
    <property type="protein sequence ID" value="PIR44034.1"/>
    <property type="molecule type" value="Genomic_DNA"/>
</dbReference>
<protein>
    <recommendedName>
        <fullName evidence="4 6">50S ribosomal protein L17</fullName>
    </recommendedName>
</protein>
<evidence type="ECO:0000313" key="7">
    <source>
        <dbReference type="EMBL" id="PIR44034.1"/>
    </source>
</evidence>